<accession>A0ABP1B6Z8</accession>
<dbReference type="Proteomes" id="UP001497522">
    <property type="component" value="Chromosome 2"/>
</dbReference>
<evidence type="ECO:0000313" key="1">
    <source>
        <dbReference type="EMBL" id="CAK9870849.1"/>
    </source>
</evidence>
<gene>
    <name evidence="1" type="ORF">CSSPJE1EN2_LOCUS13517</name>
</gene>
<organism evidence="1 2">
    <name type="scientific">Sphagnum jensenii</name>
    <dbReference type="NCBI Taxonomy" id="128206"/>
    <lineage>
        <taxon>Eukaryota</taxon>
        <taxon>Viridiplantae</taxon>
        <taxon>Streptophyta</taxon>
        <taxon>Embryophyta</taxon>
        <taxon>Bryophyta</taxon>
        <taxon>Sphagnophytina</taxon>
        <taxon>Sphagnopsida</taxon>
        <taxon>Sphagnales</taxon>
        <taxon>Sphagnaceae</taxon>
        <taxon>Sphagnum</taxon>
    </lineage>
</organism>
<evidence type="ECO:0000313" key="2">
    <source>
        <dbReference type="Proteomes" id="UP001497522"/>
    </source>
</evidence>
<name>A0ABP1B6Z8_9BRYO</name>
<protein>
    <submittedName>
        <fullName evidence="1">Uncharacterized protein</fullName>
    </submittedName>
</protein>
<sequence length="68" mass="7460">MLAAMVCGDSRVHHTYLDLVPPSHFPSTTDDAVIAQALQNKIHKLTVAEQEVGLASSIDEHMHVKLQL</sequence>
<proteinExistence type="predicted"/>
<dbReference type="EMBL" id="OZ023703">
    <property type="protein sequence ID" value="CAK9870849.1"/>
    <property type="molecule type" value="Genomic_DNA"/>
</dbReference>
<reference evidence="1 2" key="1">
    <citation type="submission" date="2024-03" db="EMBL/GenBank/DDBJ databases">
        <authorList>
            <consortium name="ELIXIR-Norway"/>
            <consortium name="Elixir Norway"/>
        </authorList>
    </citation>
    <scope>NUCLEOTIDE SEQUENCE [LARGE SCALE GENOMIC DNA]</scope>
</reference>
<keyword evidence="2" id="KW-1185">Reference proteome</keyword>